<dbReference type="Gene3D" id="3.40.50.1820">
    <property type="entry name" value="alpha/beta hydrolase"/>
    <property type="match status" value="1"/>
</dbReference>
<evidence type="ECO:0000313" key="3">
    <source>
        <dbReference type="Proteomes" id="UP000245283"/>
    </source>
</evidence>
<name>A0A2V1KBB9_9ACTO</name>
<dbReference type="Proteomes" id="UP000245283">
    <property type="component" value="Unassembled WGS sequence"/>
</dbReference>
<accession>A0A2V1KBB9</accession>
<sequence length="319" mass="35799">MFGPAPDYLGSSWQARTLFLKDDDGGATRPDVAVLVHEADAKERVSRSGTVALYLPGFQDSFFHTEQAAAWAEYDIPLIGLEFRRSGRALRSEASRDDIRDLRVRNEEISCAIDYTKQNLGATHVILIGHSTGGLQAALWASENPGVVSSVILNSPWLDHNGPEYEKTTLTEANDHLGKVSPRLVISRLNPAYARNLHNAWHFNTAHKRVDNLKVRAGFWRTVRRAQADVAAARVRIYEPLLVAHSDRSGNYEEPSPEDLLTSDCVLNVEDMKRLAPLLSPKAQLLEISGGRHDLALSERPARDFYTRDTIEWAIRRRR</sequence>
<dbReference type="GO" id="GO:0016787">
    <property type="term" value="F:hydrolase activity"/>
    <property type="evidence" value="ECO:0007669"/>
    <property type="project" value="UniProtKB-KW"/>
</dbReference>
<reference evidence="3" key="1">
    <citation type="submission" date="2018-05" db="EMBL/GenBank/DDBJ databases">
        <authorList>
            <person name="Li Y."/>
        </authorList>
    </citation>
    <scope>NUCLEOTIDE SEQUENCE [LARGE SCALE GENOMIC DNA]</scope>
    <source>
        <strain evidence="3">sk1b4</strain>
    </source>
</reference>
<proteinExistence type="predicted"/>
<dbReference type="OrthoDB" id="9801217at2"/>
<dbReference type="RefSeq" id="WP_109092522.1">
    <property type="nucleotide sequence ID" value="NZ_QETB01000001.1"/>
</dbReference>
<organism evidence="2 3">
    <name type="scientific">Ancrocorticia populi</name>
    <dbReference type="NCBI Taxonomy" id="2175228"/>
    <lineage>
        <taxon>Bacteria</taxon>
        <taxon>Bacillati</taxon>
        <taxon>Actinomycetota</taxon>
        <taxon>Actinomycetes</taxon>
        <taxon>Actinomycetales</taxon>
        <taxon>Actinomycetaceae</taxon>
        <taxon>Ancrocorticia</taxon>
    </lineage>
</organism>
<evidence type="ECO:0000259" key="1">
    <source>
        <dbReference type="Pfam" id="PF12146"/>
    </source>
</evidence>
<feature type="domain" description="Serine aminopeptidase S33" evidence="1">
    <location>
        <begin position="91"/>
        <end position="247"/>
    </location>
</feature>
<dbReference type="AlphaFoldDB" id="A0A2V1KBB9"/>
<protein>
    <submittedName>
        <fullName evidence="2">Alpha/beta hydrolase</fullName>
    </submittedName>
</protein>
<dbReference type="InterPro" id="IPR029058">
    <property type="entry name" value="AB_hydrolase_fold"/>
</dbReference>
<dbReference type="InterPro" id="IPR022742">
    <property type="entry name" value="Hydrolase_4"/>
</dbReference>
<keyword evidence="3" id="KW-1185">Reference proteome</keyword>
<dbReference type="SUPFAM" id="SSF53474">
    <property type="entry name" value="alpha/beta-Hydrolases"/>
    <property type="match status" value="1"/>
</dbReference>
<gene>
    <name evidence="2" type="ORF">DD236_00995</name>
</gene>
<dbReference type="Pfam" id="PF12146">
    <property type="entry name" value="Hydrolase_4"/>
    <property type="match status" value="1"/>
</dbReference>
<comment type="caution">
    <text evidence="2">The sequence shown here is derived from an EMBL/GenBank/DDBJ whole genome shotgun (WGS) entry which is preliminary data.</text>
</comment>
<dbReference type="EMBL" id="QETB01000001">
    <property type="protein sequence ID" value="PWF27021.1"/>
    <property type="molecule type" value="Genomic_DNA"/>
</dbReference>
<keyword evidence="2" id="KW-0378">Hydrolase</keyword>
<evidence type="ECO:0000313" key="2">
    <source>
        <dbReference type="EMBL" id="PWF27021.1"/>
    </source>
</evidence>